<evidence type="ECO:0000313" key="1">
    <source>
        <dbReference type="EMBL" id="MCP2260960.1"/>
    </source>
</evidence>
<comment type="caution">
    <text evidence="1">The sequence shown here is derived from an EMBL/GenBank/DDBJ whole genome shotgun (WGS) entry which is preliminary data.</text>
</comment>
<sequence length="217" mass="24591">MELAVTVHHARLGPRQFTVIRPRRPLTRAVLIDRDRHLDVLLDQNAARCVGGLWELAASSPRSLVHLPLRGNATPPLDPTEDAPRQLDLVLLHHSLQFAPSRWKEMRARLGAGRPRTVTVPATGRPVGSVIGVDERHYRENRDLIDEQVHAETLFLTGSAKVFRETSGRFFDIALHGFAHVRAHPRNPHYCTEFHSTEGVLGNAREIHVQYCEQWRS</sequence>
<keyword evidence="2" id="KW-1185">Reference proteome</keyword>
<organism evidence="1 2">
    <name type="scientific">Streptoalloteichus tenebrarius (strain ATCC 17920 / DSM 40477 / JCM 4838 / CBS 697.72 / NBRC 16177 / NCIMB 11028 / NRRL B-12390 / A12253. 1 / ISP 5477)</name>
    <name type="common">Streptomyces tenebrarius</name>
    <dbReference type="NCBI Taxonomy" id="1933"/>
    <lineage>
        <taxon>Bacteria</taxon>
        <taxon>Bacillati</taxon>
        <taxon>Actinomycetota</taxon>
        <taxon>Actinomycetes</taxon>
        <taxon>Pseudonocardiales</taxon>
        <taxon>Pseudonocardiaceae</taxon>
        <taxon>Streptoalloteichus</taxon>
    </lineage>
</organism>
<name>A0ABT1I021_STRSD</name>
<dbReference type="Proteomes" id="UP001205311">
    <property type="component" value="Unassembled WGS sequence"/>
</dbReference>
<gene>
    <name evidence="1" type="ORF">LX15_004680</name>
</gene>
<reference evidence="1 2" key="1">
    <citation type="submission" date="2022-06" db="EMBL/GenBank/DDBJ databases">
        <title>Genomic Encyclopedia of Archaeal and Bacterial Type Strains, Phase II (KMG-II): from individual species to whole genera.</title>
        <authorList>
            <person name="Goeker M."/>
        </authorList>
    </citation>
    <scope>NUCLEOTIDE SEQUENCE [LARGE SCALE GENOMIC DNA]</scope>
    <source>
        <strain evidence="1 2">DSM 40477</strain>
    </source>
</reference>
<dbReference type="RefSeq" id="WP_253671802.1">
    <property type="nucleotide sequence ID" value="NZ_JAMTCP010000034.1"/>
</dbReference>
<protein>
    <submittedName>
        <fullName evidence="1">Uncharacterized protein</fullName>
    </submittedName>
</protein>
<accession>A0ABT1I021</accession>
<dbReference type="EMBL" id="JAMTCP010000034">
    <property type="protein sequence ID" value="MCP2260960.1"/>
    <property type="molecule type" value="Genomic_DNA"/>
</dbReference>
<proteinExistence type="predicted"/>
<evidence type="ECO:0000313" key="2">
    <source>
        <dbReference type="Proteomes" id="UP001205311"/>
    </source>
</evidence>